<dbReference type="Proteomes" id="UP000249204">
    <property type="component" value="Unassembled WGS sequence"/>
</dbReference>
<evidence type="ECO:0000313" key="2">
    <source>
        <dbReference type="Proteomes" id="UP000249204"/>
    </source>
</evidence>
<dbReference type="EMBL" id="QKWW01000077">
    <property type="protein sequence ID" value="PZT53125.1"/>
    <property type="molecule type" value="Genomic_DNA"/>
</dbReference>
<reference evidence="1 2" key="1">
    <citation type="submission" date="2018-06" db="EMBL/GenBank/DDBJ databases">
        <title>Isolation of heavy metals resistant Paenibacillus silvae NC2 from Gold-Copper mine in ZiJin, China.</title>
        <authorList>
            <person name="Xu J."/>
            <person name="Mazhar H.S."/>
            <person name="Rensing C."/>
        </authorList>
    </citation>
    <scope>NUCLEOTIDE SEQUENCE [LARGE SCALE GENOMIC DNA]</scope>
    <source>
        <strain evidence="1 2">NC2</strain>
    </source>
</reference>
<dbReference type="Pfam" id="PF13780">
    <property type="entry name" value="DUF4176"/>
    <property type="match status" value="1"/>
</dbReference>
<evidence type="ECO:0000313" key="1">
    <source>
        <dbReference type="EMBL" id="PZT53125.1"/>
    </source>
</evidence>
<sequence>MISLQKNTTALLPNGSVIRLKEGTKKLVIYGRKQMLMTEPPRQFDYIGCPYPEGYINPDYTYVFNHEDIEEVIFKGYCDEEEEAFAAELERA</sequence>
<accession>A0A2W6NAX3</accession>
<proteinExistence type="predicted"/>
<dbReference type="AlphaFoldDB" id="A0A2W6NAX3"/>
<gene>
    <name evidence="1" type="ORF">DN757_24020</name>
</gene>
<comment type="caution">
    <text evidence="1">The sequence shown here is derived from an EMBL/GenBank/DDBJ whole genome shotgun (WGS) entry which is preliminary data.</text>
</comment>
<dbReference type="InterPro" id="IPR025233">
    <property type="entry name" value="DUF4176"/>
</dbReference>
<protein>
    <submittedName>
        <fullName evidence="1">DUF4176 domain-containing protein</fullName>
    </submittedName>
</protein>
<name>A0A2W6NAX3_9BACL</name>
<organism evidence="1 2">
    <name type="scientific">Paenibacillus silvae</name>
    <dbReference type="NCBI Taxonomy" id="1325358"/>
    <lineage>
        <taxon>Bacteria</taxon>
        <taxon>Bacillati</taxon>
        <taxon>Bacillota</taxon>
        <taxon>Bacilli</taxon>
        <taxon>Bacillales</taxon>
        <taxon>Paenibacillaceae</taxon>
        <taxon>Paenibacillus</taxon>
    </lineage>
</organism>